<comment type="caution">
    <text evidence="2">The sequence shown here is derived from an EMBL/GenBank/DDBJ whole genome shotgun (WGS) entry which is preliminary data.</text>
</comment>
<dbReference type="Proteomes" id="UP000221168">
    <property type="component" value="Unassembled WGS sequence"/>
</dbReference>
<dbReference type="AlphaFoldDB" id="A0A2G1QQE8"/>
<keyword evidence="3" id="KW-1185">Reference proteome</keyword>
<evidence type="ECO:0000313" key="3">
    <source>
        <dbReference type="Proteomes" id="UP000221168"/>
    </source>
</evidence>
<name>A0A2G1QQE8_9HYPH</name>
<feature type="region of interest" description="Disordered" evidence="1">
    <location>
        <begin position="57"/>
        <end position="80"/>
    </location>
</feature>
<reference evidence="2 3" key="1">
    <citation type="submission" date="2017-10" db="EMBL/GenBank/DDBJ databases">
        <title>Sedimentibacterium mangrovi gen. nov., sp. nov., a novel member of family Phyllobacteriacea isolated from mangrove sediment.</title>
        <authorList>
            <person name="Liao H."/>
            <person name="Tian Y."/>
        </authorList>
    </citation>
    <scope>NUCLEOTIDE SEQUENCE [LARGE SCALE GENOMIC DNA]</scope>
    <source>
        <strain evidence="2 3">X9-2-2</strain>
    </source>
</reference>
<proteinExistence type="predicted"/>
<dbReference type="EMBL" id="PDVP01000003">
    <property type="protein sequence ID" value="PHP67722.1"/>
    <property type="molecule type" value="Genomic_DNA"/>
</dbReference>
<protein>
    <submittedName>
        <fullName evidence="2">Uncharacterized protein</fullName>
    </submittedName>
</protein>
<evidence type="ECO:0000256" key="1">
    <source>
        <dbReference type="SAM" id="MobiDB-lite"/>
    </source>
</evidence>
<organism evidence="2 3">
    <name type="scientific">Zhengella mangrovi</name>
    <dbReference type="NCBI Taxonomy" id="1982044"/>
    <lineage>
        <taxon>Bacteria</taxon>
        <taxon>Pseudomonadati</taxon>
        <taxon>Pseudomonadota</taxon>
        <taxon>Alphaproteobacteria</taxon>
        <taxon>Hyphomicrobiales</taxon>
        <taxon>Notoacmeibacteraceae</taxon>
        <taxon>Zhengella</taxon>
    </lineage>
</organism>
<accession>A0A2G1QQE8</accession>
<sequence length="104" mass="11273">MVLPRDAARALGGRMKDMGGHAMNHGATLDPAMLAAMPADGVFMMIGKTCSPCHERVRQKMDWRASRPPPPDAGPDRMARSRVGQGCFTLSQKETSLFSGPSFR</sequence>
<evidence type="ECO:0000313" key="2">
    <source>
        <dbReference type="EMBL" id="PHP67722.1"/>
    </source>
</evidence>
<gene>
    <name evidence="2" type="ORF">CSC94_08505</name>
</gene>